<dbReference type="NCBIfam" id="TIGR04183">
    <property type="entry name" value="Por_Secre_tail"/>
    <property type="match status" value="1"/>
</dbReference>
<dbReference type="STRING" id="908615.SAMN05421540_11039"/>
<accession>A0A1H4DAU5</accession>
<sequence length="1055" mass="114699">MRIKLLLLTLMLSFSTINAQQITELWTNYDGLWSSSDTSINPVRPDDSHELLAFRYGATIFSTGVDDLTLTNNSISYTPEVYRALPLGFLPTTGGGFYYVGLGQLADGINNGTDNSSTNPFNTITNGNQVANFLTDGINGLDLGTNITNIPQSTITRFSLSSNGISLSRIDDNIPDIIVSQTALPSGGSGFDRLFFVDSSGSVVGNVVTINFASSTEPALGNWNPDFYNFNSTGNSGYTLTNGTRSIHLKAIEITAFGIGDTNYQDAVELRYEPRGSSDPSFIAFNEPSLGVASQLNVLTQPTSQNCDGTLLSDITVQLEDDNGAAVPQDNIAITASLYSGPGELLGTLTKLTNTIGVATFDDLSFSIGTAHRIEFNYASLNSAVSDVIEAATGCTDFVWNGNTDSQWNVATNWTPNGVPNGNNKVTIPNSRPNYPILTADAGAGELVMSSNATINVNGYLFAINGDMLTDVGAKIDASSPNSTLHMSSNTLQNIPADLLETSVANFVVENEIGVTLNSKMDITESLSSLEGAITTGGFITMKCSFSSPSSAAVIKQVKGSISGNITTEQCFPEKRAFRMLSPSVTTLTSIRENWQENPTDYLDASPNGFGTHITGVEPGSSYASVSQDGNNGFDYNPSGNPSIFIFDNATQSWEIQPNTTTNLVAGQPYRLMIRGDRTIDITSNATQSTDTRLRETGVVETGVQTITGLNSTFEAFNFVGNPYHAQVDLNTVLNNSTNVNAGVVYFWDPTINTRGGYVTVDLPDGINSVGSDATNILQVKQAVFVLTNNQGIAPFVVFEETDKIESNTQLSVFSEEGGINRSSYINVQLFSDEALNNSEKPYDGIRINFSDKFSNTIEDDYAKMGNLDENLTRLNDNYYLAIEYREMPVHEEVLDLFVNNYRTLDYSFVIESEGDLDKDTYLVDEYLDEEIEITSSYFAHAFSVNPNIAESIDASRFKLKFKNVTLGTENPDKIDLKIYPNPVASNSFEIQGLNPSTDTEIIIYDNLGREVFKHTAQNQSKVELNKIKLETGIYFVKVIDMESSRSQSLKLIVE</sequence>
<dbReference type="InterPro" id="IPR026444">
    <property type="entry name" value="Secre_tail"/>
</dbReference>
<dbReference type="RefSeq" id="WP_093245306.1">
    <property type="nucleotide sequence ID" value="NZ_FNQF01000010.1"/>
</dbReference>
<evidence type="ECO:0000256" key="2">
    <source>
        <dbReference type="SAM" id="SignalP"/>
    </source>
</evidence>
<feature type="domain" description="Secretion system C-terminal sorting" evidence="3">
    <location>
        <begin position="979"/>
        <end position="1047"/>
    </location>
</feature>
<evidence type="ECO:0000259" key="3">
    <source>
        <dbReference type="Pfam" id="PF18962"/>
    </source>
</evidence>
<name>A0A1H4DAU5_9FLAO</name>
<organism evidence="4 5">
    <name type="scientific">Psychroflexus halocasei</name>
    <dbReference type="NCBI Taxonomy" id="908615"/>
    <lineage>
        <taxon>Bacteria</taxon>
        <taxon>Pseudomonadati</taxon>
        <taxon>Bacteroidota</taxon>
        <taxon>Flavobacteriia</taxon>
        <taxon>Flavobacteriales</taxon>
        <taxon>Flavobacteriaceae</taxon>
        <taxon>Psychroflexus</taxon>
    </lineage>
</organism>
<dbReference type="Pfam" id="PF18962">
    <property type="entry name" value="Por_Secre_tail"/>
    <property type="match status" value="1"/>
</dbReference>
<protein>
    <submittedName>
        <fullName evidence="4">Por secretion system C-terminal sorting domain-containing protein</fullName>
    </submittedName>
</protein>
<keyword evidence="5" id="KW-1185">Reference proteome</keyword>
<reference evidence="4 5" key="1">
    <citation type="submission" date="2016-10" db="EMBL/GenBank/DDBJ databases">
        <authorList>
            <person name="de Groot N.N."/>
        </authorList>
    </citation>
    <scope>NUCLEOTIDE SEQUENCE [LARGE SCALE GENOMIC DNA]</scope>
    <source>
        <strain evidence="4 5">DSM 23581</strain>
    </source>
</reference>
<feature type="signal peptide" evidence="2">
    <location>
        <begin position="1"/>
        <end position="19"/>
    </location>
</feature>
<proteinExistence type="predicted"/>
<evidence type="ECO:0000313" key="5">
    <source>
        <dbReference type="Proteomes" id="UP000198820"/>
    </source>
</evidence>
<dbReference type="EMBL" id="FNQF01000010">
    <property type="protein sequence ID" value="SEA69668.1"/>
    <property type="molecule type" value="Genomic_DNA"/>
</dbReference>
<evidence type="ECO:0000313" key="4">
    <source>
        <dbReference type="EMBL" id="SEA69668.1"/>
    </source>
</evidence>
<feature type="chain" id="PRO_5011753974" evidence="2">
    <location>
        <begin position="20"/>
        <end position="1055"/>
    </location>
</feature>
<dbReference type="AlphaFoldDB" id="A0A1H4DAU5"/>
<evidence type="ECO:0000256" key="1">
    <source>
        <dbReference type="ARBA" id="ARBA00022729"/>
    </source>
</evidence>
<keyword evidence="1 2" id="KW-0732">Signal</keyword>
<dbReference type="Proteomes" id="UP000198820">
    <property type="component" value="Unassembled WGS sequence"/>
</dbReference>
<gene>
    <name evidence="4" type="ORF">SAMN05421540_11039</name>
</gene>